<organism evidence="1 2">
    <name type="scientific">Blattamonas nauphoetae</name>
    <dbReference type="NCBI Taxonomy" id="2049346"/>
    <lineage>
        <taxon>Eukaryota</taxon>
        <taxon>Metamonada</taxon>
        <taxon>Preaxostyla</taxon>
        <taxon>Oxymonadida</taxon>
        <taxon>Blattamonas</taxon>
    </lineage>
</organism>
<name>A0ABQ9YFZ4_9EUKA</name>
<proteinExistence type="predicted"/>
<comment type="caution">
    <text evidence="1">The sequence shown here is derived from an EMBL/GenBank/DDBJ whole genome shotgun (WGS) entry which is preliminary data.</text>
</comment>
<accession>A0ABQ9YFZ4</accession>
<sequence>MALYSHQHDPIQPEMWAVADRHTNRSSETVNSWRTSYVAAGYRKRNHQNTMLLPIGTAPRNFESICDLMETLIVLFVANIVRSLDTENPCVLMCQCENESDHPEISIGCQIVLSKPEFALELTRTFTAIASFSENTETALLAFVLDSQPIHLFTCNAPLKRSPTALSLPRELPA</sequence>
<evidence type="ECO:0000313" key="1">
    <source>
        <dbReference type="EMBL" id="KAK2962682.1"/>
    </source>
</evidence>
<dbReference type="Proteomes" id="UP001281761">
    <property type="component" value="Unassembled WGS sequence"/>
</dbReference>
<dbReference type="EMBL" id="JARBJD010000010">
    <property type="protein sequence ID" value="KAK2962682.1"/>
    <property type="molecule type" value="Genomic_DNA"/>
</dbReference>
<reference evidence="1 2" key="1">
    <citation type="journal article" date="2022" name="bioRxiv">
        <title>Genomics of Preaxostyla Flagellates Illuminates Evolutionary Transitions and the Path Towards Mitochondrial Loss.</title>
        <authorList>
            <person name="Novak L.V.F."/>
            <person name="Treitli S.C."/>
            <person name="Pyrih J."/>
            <person name="Halakuc P."/>
            <person name="Pipaliya S.V."/>
            <person name="Vacek V."/>
            <person name="Brzon O."/>
            <person name="Soukal P."/>
            <person name="Eme L."/>
            <person name="Dacks J.B."/>
            <person name="Karnkowska A."/>
            <person name="Elias M."/>
            <person name="Hampl V."/>
        </authorList>
    </citation>
    <scope>NUCLEOTIDE SEQUENCE [LARGE SCALE GENOMIC DNA]</scope>
    <source>
        <strain evidence="1">NAU3</strain>
        <tissue evidence="1">Gut</tissue>
    </source>
</reference>
<keyword evidence="2" id="KW-1185">Reference proteome</keyword>
<evidence type="ECO:0000313" key="2">
    <source>
        <dbReference type="Proteomes" id="UP001281761"/>
    </source>
</evidence>
<evidence type="ECO:0008006" key="3">
    <source>
        <dbReference type="Google" id="ProtNLM"/>
    </source>
</evidence>
<gene>
    <name evidence="1" type="ORF">BLNAU_2515</name>
</gene>
<protein>
    <recommendedName>
        <fullName evidence="3">Helix-turn-helix domain-containing protein</fullName>
    </recommendedName>
</protein>